<gene>
    <name evidence="1" type="ORF">MtrunA17_Chr4g0006701</name>
</gene>
<dbReference type="EMBL" id="PSQE01000004">
    <property type="protein sequence ID" value="RHN58834.1"/>
    <property type="molecule type" value="Genomic_DNA"/>
</dbReference>
<sequence>MPNEFAEDSPYDPVAIDEKTNVNVSNWNFQKNFEWEKALCISKSSNGHHQFEESAVTNQQGLYLRSRKVFEMTLGKSYQVYEHKCCVFYCCVKKISTRIVFIIKII</sequence>
<accession>A0A396I3P8</accession>
<dbReference type="Gramene" id="rna20788">
    <property type="protein sequence ID" value="RHN58834.1"/>
    <property type="gene ID" value="gene20788"/>
</dbReference>
<name>A0A396I3P8_MEDTR</name>
<proteinExistence type="predicted"/>
<dbReference type="Proteomes" id="UP000265566">
    <property type="component" value="Chromosome 4"/>
</dbReference>
<protein>
    <submittedName>
        <fullName evidence="1">Uncharacterized protein</fullName>
    </submittedName>
</protein>
<organism evidence="1">
    <name type="scientific">Medicago truncatula</name>
    <name type="common">Barrel medic</name>
    <name type="synonym">Medicago tribuloides</name>
    <dbReference type="NCBI Taxonomy" id="3880"/>
    <lineage>
        <taxon>Eukaryota</taxon>
        <taxon>Viridiplantae</taxon>
        <taxon>Streptophyta</taxon>
        <taxon>Embryophyta</taxon>
        <taxon>Tracheophyta</taxon>
        <taxon>Spermatophyta</taxon>
        <taxon>Magnoliopsida</taxon>
        <taxon>eudicotyledons</taxon>
        <taxon>Gunneridae</taxon>
        <taxon>Pentapetalae</taxon>
        <taxon>rosids</taxon>
        <taxon>fabids</taxon>
        <taxon>Fabales</taxon>
        <taxon>Fabaceae</taxon>
        <taxon>Papilionoideae</taxon>
        <taxon>50 kb inversion clade</taxon>
        <taxon>NPAAA clade</taxon>
        <taxon>Hologalegina</taxon>
        <taxon>IRL clade</taxon>
        <taxon>Trifolieae</taxon>
        <taxon>Medicago</taxon>
    </lineage>
</organism>
<evidence type="ECO:0000313" key="1">
    <source>
        <dbReference type="EMBL" id="RHN58834.1"/>
    </source>
</evidence>
<comment type="caution">
    <text evidence="1">The sequence shown here is derived from an EMBL/GenBank/DDBJ whole genome shotgun (WGS) entry which is preliminary data.</text>
</comment>
<reference evidence="1" key="1">
    <citation type="journal article" date="2018" name="Nat. Plants">
        <title>Whole-genome landscape of Medicago truncatula symbiotic genes.</title>
        <authorList>
            <person name="Pecrix Y."/>
            <person name="Gamas P."/>
            <person name="Carrere S."/>
        </authorList>
    </citation>
    <scope>NUCLEOTIDE SEQUENCE</scope>
    <source>
        <tissue evidence="1">Leaves</tissue>
    </source>
</reference>
<dbReference type="AlphaFoldDB" id="A0A396I3P8"/>